<name>A0A1Y2LUL9_EPING</name>
<dbReference type="AlphaFoldDB" id="A0A1Y2LUL9"/>
<evidence type="ECO:0000313" key="2">
    <source>
        <dbReference type="EMBL" id="OSS47531.1"/>
    </source>
</evidence>
<dbReference type="InterPro" id="IPR010730">
    <property type="entry name" value="HET"/>
</dbReference>
<sequence length="173" mass="19968">MAQVCDNKRLDLGNSTNTRVIQIDRNYAAMSDGKHTIAYKIRVISVDDAIPYTAVSYMWGDPTCEREILLDGRPFLVRSNFFDLLETISEEGSDDVYWIDALCINQVDTKERTHQVRLMGQIYASADHVLVWLGKGDDELWQAMEGLNEEPLHDYERLFQPKPKSGPRRFERP</sequence>
<dbReference type="STRING" id="105696.A0A1Y2LUL9"/>
<dbReference type="PANTHER" id="PTHR24148:SF73">
    <property type="entry name" value="HET DOMAIN PROTEIN (AFU_ORTHOLOGUE AFUA_8G01020)"/>
    <property type="match status" value="1"/>
</dbReference>
<dbReference type="OMA" id="TCEREIL"/>
<dbReference type="InParanoid" id="A0A1Y2LUL9"/>
<protein>
    <recommendedName>
        <fullName evidence="1">Heterokaryon incompatibility domain-containing protein</fullName>
    </recommendedName>
</protein>
<organism evidence="2 3">
    <name type="scientific">Epicoccum nigrum</name>
    <name type="common">Soil fungus</name>
    <name type="synonym">Epicoccum purpurascens</name>
    <dbReference type="NCBI Taxonomy" id="105696"/>
    <lineage>
        <taxon>Eukaryota</taxon>
        <taxon>Fungi</taxon>
        <taxon>Dikarya</taxon>
        <taxon>Ascomycota</taxon>
        <taxon>Pezizomycotina</taxon>
        <taxon>Dothideomycetes</taxon>
        <taxon>Pleosporomycetidae</taxon>
        <taxon>Pleosporales</taxon>
        <taxon>Pleosporineae</taxon>
        <taxon>Didymellaceae</taxon>
        <taxon>Epicoccum</taxon>
    </lineage>
</organism>
<dbReference type="Pfam" id="PF06985">
    <property type="entry name" value="HET"/>
    <property type="match status" value="1"/>
</dbReference>
<reference evidence="2 3" key="1">
    <citation type="journal article" date="2017" name="Genome Announc.">
        <title>Genome sequence of the saprophytic ascomycete Epicoccum nigrum ICMP 19927 strain isolated from New Zealand.</title>
        <authorList>
            <person name="Fokin M."/>
            <person name="Fleetwood D."/>
            <person name="Weir B.S."/>
            <person name="Villas-Boas S.G."/>
        </authorList>
    </citation>
    <scope>NUCLEOTIDE SEQUENCE [LARGE SCALE GENOMIC DNA]</scope>
    <source>
        <strain evidence="2 3">ICMP 19927</strain>
    </source>
</reference>
<evidence type="ECO:0000313" key="3">
    <source>
        <dbReference type="Proteomes" id="UP000193240"/>
    </source>
</evidence>
<gene>
    <name evidence="2" type="ORF">B5807_07431</name>
</gene>
<evidence type="ECO:0000259" key="1">
    <source>
        <dbReference type="Pfam" id="PF06985"/>
    </source>
</evidence>
<dbReference type="InterPro" id="IPR052895">
    <property type="entry name" value="HetReg/Transcr_Mod"/>
</dbReference>
<accession>A0A1Y2LUL9</accession>
<dbReference type="EMBL" id="KZ107848">
    <property type="protein sequence ID" value="OSS47531.1"/>
    <property type="molecule type" value="Genomic_DNA"/>
</dbReference>
<keyword evidence="3" id="KW-1185">Reference proteome</keyword>
<feature type="domain" description="Heterokaryon incompatibility" evidence="1">
    <location>
        <begin position="52"/>
        <end position="154"/>
    </location>
</feature>
<proteinExistence type="predicted"/>
<dbReference type="PANTHER" id="PTHR24148">
    <property type="entry name" value="ANKYRIN REPEAT DOMAIN-CONTAINING PROTEIN 39 HOMOLOG-RELATED"/>
    <property type="match status" value="1"/>
</dbReference>
<dbReference type="Proteomes" id="UP000193240">
    <property type="component" value="Unassembled WGS sequence"/>
</dbReference>